<proteinExistence type="predicted"/>
<reference evidence="1 2" key="1">
    <citation type="journal article" date="2019" name="Sci. Rep.">
        <title>Orb-weaving spider Araneus ventricosus genome elucidates the spidroin gene catalogue.</title>
        <authorList>
            <person name="Kono N."/>
            <person name="Nakamura H."/>
            <person name="Ohtoshi R."/>
            <person name="Moran D.A.P."/>
            <person name="Shinohara A."/>
            <person name="Yoshida Y."/>
            <person name="Fujiwara M."/>
            <person name="Mori M."/>
            <person name="Tomita M."/>
            <person name="Arakawa K."/>
        </authorList>
    </citation>
    <scope>NUCLEOTIDE SEQUENCE [LARGE SCALE GENOMIC DNA]</scope>
</reference>
<accession>A0A4Y2EE36</accession>
<dbReference type="Proteomes" id="UP000499080">
    <property type="component" value="Unassembled WGS sequence"/>
</dbReference>
<dbReference type="AlphaFoldDB" id="A0A4Y2EE36"/>
<gene>
    <name evidence="1" type="ORF">AVEN_101046_1</name>
</gene>
<evidence type="ECO:0000313" key="2">
    <source>
        <dbReference type="Proteomes" id="UP000499080"/>
    </source>
</evidence>
<keyword evidence="2" id="KW-1185">Reference proteome</keyword>
<evidence type="ECO:0000313" key="1">
    <source>
        <dbReference type="EMBL" id="GBM27402.1"/>
    </source>
</evidence>
<dbReference type="EMBL" id="BGPR01092485">
    <property type="protein sequence ID" value="GBM27402.1"/>
    <property type="molecule type" value="Genomic_DNA"/>
</dbReference>
<protein>
    <submittedName>
        <fullName evidence="1">Uncharacterized protein</fullName>
    </submittedName>
</protein>
<organism evidence="1 2">
    <name type="scientific">Araneus ventricosus</name>
    <name type="common">Orbweaver spider</name>
    <name type="synonym">Epeira ventricosa</name>
    <dbReference type="NCBI Taxonomy" id="182803"/>
    <lineage>
        <taxon>Eukaryota</taxon>
        <taxon>Metazoa</taxon>
        <taxon>Ecdysozoa</taxon>
        <taxon>Arthropoda</taxon>
        <taxon>Chelicerata</taxon>
        <taxon>Arachnida</taxon>
        <taxon>Araneae</taxon>
        <taxon>Araneomorphae</taxon>
        <taxon>Entelegynae</taxon>
        <taxon>Araneoidea</taxon>
        <taxon>Araneidae</taxon>
        <taxon>Araneus</taxon>
    </lineage>
</organism>
<name>A0A4Y2EE36_ARAVE</name>
<sequence>MQENHIPKYKEITVLIPCPTQHTLRPRTCPCTYFKGGCGLQRRSRRRQSTRKGRSQEIECAPKCILSTAARCTSREVVHIYEIADEGGFTDTGHGMEARLRFKGPFS</sequence>
<comment type="caution">
    <text evidence="1">The sequence shown here is derived from an EMBL/GenBank/DDBJ whole genome shotgun (WGS) entry which is preliminary data.</text>
</comment>